<feature type="transmembrane region" description="Helical" evidence="1">
    <location>
        <begin position="12"/>
        <end position="31"/>
    </location>
</feature>
<comment type="caution">
    <text evidence="2">The sequence shown here is derived from an EMBL/GenBank/DDBJ whole genome shotgun (WGS) entry which is preliminary data.</text>
</comment>
<organism evidence="2 3">
    <name type="scientific">Niallia circulans</name>
    <name type="common">Bacillus circulans</name>
    <dbReference type="NCBI Taxonomy" id="1397"/>
    <lineage>
        <taxon>Bacteria</taxon>
        <taxon>Bacillati</taxon>
        <taxon>Bacillota</taxon>
        <taxon>Bacilli</taxon>
        <taxon>Bacillales</taxon>
        <taxon>Bacillaceae</taxon>
        <taxon>Niallia</taxon>
    </lineage>
</organism>
<accession>A0A553SFW6</accession>
<evidence type="ECO:0000313" key="2">
    <source>
        <dbReference type="EMBL" id="TRZ35886.1"/>
    </source>
</evidence>
<proteinExistence type="predicted"/>
<sequence>MKRTNFNSKFNLVTSFIFHFSNIDVILLFVFRKVIFCFVPASQYKESAFMQIVQNKLLFFMQTADVKTLSIMLHYIYQIAGGMERWQN</sequence>
<protein>
    <submittedName>
        <fullName evidence="2">Uncharacterized protein</fullName>
    </submittedName>
</protein>
<reference evidence="3" key="1">
    <citation type="submission" date="2018-10" db="EMBL/GenBank/DDBJ databases">
        <title>FDA dAtabase for Regulatory Grade micrObial Sequences (FDA-ARGOS): Supporting development and validation of Infectious Disease Dx tests.</title>
        <authorList>
            <person name="Minogue T."/>
            <person name="Wolcott M."/>
            <person name="Wasieloski L."/>
            <person name="Aguilar W."/>
            <person name="Moore D."/>
            <person name="Tallon L."/>
            <person name="Sadzewicz L."/>
            <person name="Sengamalay N."/>
            <person name="Ott S."/>
            <person name="Godinez A."/>
            <person name="Nagaraj S."/>
            <person name="Vavikolanu K."/>
            <person name="Vyas G."/>
            <person name="Nadendla S."/>
            <person name="George J."/>
            <person name="Sichtig H."/>
        </authorList>
    </citation>
    <scope>NUCLEOTIDE SEQUENCE [LARGE SCALE GENOMIC DNA]</scope>
    <source>
        <strain evidence="3">FDAARGOS_343</strain>
    </source>
</reference>
<dbReference type="Proteomes" id="UP000319837">
    <property type="component" value="Unassembled WGS sequence"/>
</dbReference>
<keyword evidence="1" id="KW-1133">Transmembrane helix</keyword>
<evidence type="ECO:0000256" key="1">
    <source>
        <dbReference type="SAM" id="Phobius"/>
    </source>
</evidence>
<name>A0A553SFW6_NIACI</name>
<evidence type="ECO:0000313" key="3">
    <source>
        <dbReference type="Proteomes" id="UP000319837"/>
    </source>
</evidence>
<keyword evidence="1" id="KW-0812">Transmembrane</keyword>
<keyword evidence="1" id="KW-0472">Membrane</keyword>
<dbReference type="AlphaFoldDB" id="A0A553SFW6"/>
<dbReference type="EMBL" id="RIBP01000004">
    <property type="protein sequence ID" value="TRZ35886.1"/>
    <property type="molecule type" value="Genomic_DNA"/>
</dbReference>
<gene>
    <name evidence="2" type="ORF">CEQ21_09675</name>
</gene>